<feature type="transmembrane region" description="Helical" evidence="6">
    <location>
        <begin position="101"/>
        <end position="128"/>
    </location>
</feature>
<dbReference type="EMBL" id="CP000230">
    <property type="protein sequence ID" value="ABC22644.1"/>
    <property type="molecule type" value="Genomic_DNA"/>
</dbReference>
<dbReference type="PATRIC" id="fig|269796.9.peg.1923"/>
<dbReference type="Proteomes" id="UP000001929">
    <property type="component" value="Chromosome"/>
</dbReference>
<sequence length="173" mass="18402">MRPPPAPLDADAADADGVMVKRVIAFFIDVLCIALLYLPVLLVLSLASLLSLGILSPLVAIILALVPVAYHSLLIAGPWSATFGQRMMDLSVRSISGGRPSLGQAAINAITFYTLGSITGWVITLVALTNRQRRCLHDFLAGTVVVNRTGRSPLVFDRGTSAEDILFTGDKDA</sequence>
<dbReference type="PhylomeDB" id="Q2RTA1"/>
<evidence type="ECO:0000313" key="8">
    <source>
        <dbReference type="EMBL" id="ABC22644.1"/>
    </source>
</evidence>
<evidence type="ECO:0000256" key="1">
    <source>
        <dbReference type="ARBA" id="ARBA00004651"/>
    </source>
</evidence>
<keyword evidence="4 6" id="KW-1133">Transmembrane helix</keyword>
<dbReference type="GO" id="GO:0005886">
    <property type="term" value="C:plasma membrane"/>
    <property type="evidence" value="ECO:0007669"/>
    <property type="project" value="UniProtKB-SubCell"/>
</dbReference>
<evidence type="ECO:0000256" key="3">
    <source>
        <dbReference type="ARBA" id="ARBA00022692"/>
    </source>
</evidence>
<dbReference type="InterPro" id="IPR010432">
    <property type="entry name" value="RDD"/>
</dbReference>
<feature type="transmembrane region" description="Helical" evidence="6">
    <location>
        <begin position="23"/>
        <end position="46"/>
    </location>
</feature>
<dbReference type="Pfam" id="PF06271">
    <property type="entry name" value="RDD"/>
    <property type="match status" value="1"/>
</dbReference>
<comment type="subcellular location">
    <subcellularLocation>
        <location evidence="1">Cell membrane</location>
        <topology evidence="1">Multi-pass membrane protein</topology>
    </subcellularLocation>
</comment>
<evidence type="ECO:0000256" key="4">
    <source>
        <dbReference type="ARBA" id="ARBA00022989"/>
    </source>
</evidence>
<keyword evidence="5 6" id="KW-0472">Membrane</keyword>
<evidence type="ECO:0000256" key="5">
    <source>
        <dbReference type="ARBA" id="ARBA00023136"/>
    </source>
</evidence>
<organism evidence="8 9">
    <name type="scientific">Rhodospirillum rubrum (strain ATCC 11170 / ATH 1.1.1 / DSM 467 / LMG 4362 / NCIMB 8255 / S1)</name>
    <dbReference type="NCBI Taxonomy" id="269796"/>
    <lineage>
        <taxon>Bacteria</taxon>
        <taxon>Pseudomonadati</taxon>
        <taxon>Pseudomonadota</taxon>
        <taxon>Alphaproteobacteria</taxon>
        <taxon>Rhodospirillales</taxon>
        <taxon>Rhodospirillaceae</taxon>
        <taxon>Rhodospirillum</taxon>
    </lineage>
</organism>
<dbReference type="PANTHER" id="PTHR36115">
    <property type="entry name" value="PROLINE-RICH ANTIGEN HOMOLOG-RELATED"/>
    <property type="match status" value="1"/>
</dbReference>
<dbReference type="STRING" id="269796.Rru_A1844"/>
<dbReference type="EnsemblBacteria" id="ABC22644">
    <property type="protein sequence ID" value="ABC22644"/>
    <property type="gene ID" value="Rru_A1844"/>
</dbReference>
<protein>
    <submittedName>
        <fullName evidence="8">RDD</fullName>
    </submittedName>
</protein>
<feature type="domain" description="RDD" evidence="7">
    <location>
        <begin position="19"/>
        <end position="142"/>
    </location>
</feature>
<keyword evidence="3 6" id="KW-0812">Transmembrane</keyword>
<name>Q2RTA1_RHORT</name>
<dbReference type="RefSeq" id="WP_011389597.1">
    <property type="nucleotide sequence ID" value="NC_007643.1"/>
</dbReference>
<dbReference type="eggNOG" id="COG1714">
    <property type="taxonomic scope" value="Bacteria"/>
</dbReference>
<evidence type="ECO:0000256" key="6">
    <source>
        <dbReference type="SAM" id="Phobius"/>
    </source>
</evidence>
<proteinExistence type="predicted"/>
<accession>Q2RTA1</accession>
<dbReference type="KEGG" id="rru:Rru_A1844"/>
<evidence type="ECO:0000313" key="9">
    <source>
        <dbReference type="Proteomes" id="UP000001929"/>
    </source>
</evidence>
<dbReference type="HOGENOM" id="CLU_116272_1_0_5"/>
<feature type="transmembrane region" description="Helical" evidence="6">
    <location>
        <begin position="58"/>
        <end position="81"/>
    </location>
</feature>
<dbReference type="InterPro" id="IPR051791">
    <property type="entry name" value="Pra-immunoreactive"/>
</dbReference>
<dbReference type="AlphaFoldDB" id="Q2RTA1"/>
<evidence type="ECO:0000256" key="2">
    <source>
        <dbReference type="ARBA" id="ARBA00022475"/>
    </source>
</evidence>
<keyword evidence="9" id="KW-1185">Reference proteome</keyword>
<evidence type="ECO:0000259" key="7">
    <source>
        <dbReference type="Pfam" id="PF06271"/>
    </source>
</evidence>
<keyword evidence="2" id="KW-1003">Cell membrane</keyword>
<reference evidence="8 9" key="1">
    <citation type="journal article" date="2011" name="Stand. Genomic Sci.">
        <title>Complete genome sequence of Rhodospirillum rubrum type strain (S1).</title>
        <authorList>
            <person name="Munk A.C."/>
            <person name="Copeland A."/>
            <person name="Lucas S."/>
            <person name="Lapidus A."/>
            <person name="Del Rio T.G."/>
            <person name="Barry K."/>
            <person name="Detter J.C."/>
            <person name="Hammon N."/>
            <person name="Israni S."/>
            <person name="Pitluck S."/>
            <person name="Brettin T."/>
            <person name="Bruce D."/>
            <person name="Han C."/>
            <person name="Tapia R."/>
            <person name="Gilna P."/>
            <person name="Schmutz J."/>
            <person name="Larimer F."/>
            <person name="Land M."/>
            <person name="Kyrpides N.C."/>
            <person name="Mavromatis K."/>
            <person name="Richardson P."/>
            <person name="Rohde M."/>
            <person name="Goker M."/>
            <person name="Klenk H.P."/>
            <person name="Zhang Y."/>
            <person name="Roberts G.P."/>
            <person name="Reslewic S."/>
            <person name="Schwartz D.C."/>
        </authorList>
    </citation>
    <scope>NUCLEOTIDE SEQUENCE [LARGE SCALE GENOMIC DNA]</scope>
    <source>
        <strain evidence="9">ATCC 11170 / ATH 1.1.1 / DSM 467 / LMG 4362 / NCIMB 8255 / S1</strain>
    </source>
</reference>
<gene>
    <name evidence="8" type="ordered locus">Rru_A1844</name>
</gene>